<keyword evidence="3" id="KW-1185">Reference proteome</keyword>
<evidence type="ECO:0000313" key="3">
    <source>
        <dbReference type="Proteomes" id="UP001202961"/>
    </source>
</evidence>
<accession>A0ABT0UAS6</accession>
<reference evidence="2 3" key="1">
    <citation type="journal article" date="2022" name="Syst. Appl. Microbiol.">
        <title>Rhodopirellula aestuarii sp. nov., a novel member of the genus Rhodopirellula isolated from brackish sediments collected in the Tagus River estuary, Portugal.</title>
        <authorList>
            <person name="Vitorino I.R."/>
            <person name="Klimek D."/>
            <person name="Calusinska M."/>
            <person name="Lobo-da-Cunha A."/>
            <person name="Vasconcelos V."/>
            <person name="Lage O.M."/>
        </authorList>
    </citation>
    <scope>NUCLEOTIDE SEQUENCE [LARGE SCALE GENOMIC DNA]</scope>
    <source>
        <strain evidence="2 3">ICT_H3.1</strain>
    </source>
</reference>
<organism evidence="2 3">
    <name type="scientific">Aporhodopirellula aestuarii</name>
    <dbReference type="NCBI Taxonomy" id="2950107"/>
    <lineage>
        <taxon>Bacteria</taxon>
        <taxon>Pseudomonadati</taxon>
        <taxon>Planctomycetota</taxon>
        <taxon>Planctomycetia</taxon>
        <taxon>Pirellulales</taxon>
        <taxon>Pirellulaceae</taxon>
        <taxon>Aporhodopirellula</taxon>
    </lineage>
</organism>
<comment type="caution">
    <text evidence="2">The sequence shown here is derived from an EMBL/GenBank/DDBJ whole genome shotgun (WGS) entry which is preliminary data.</text>
</comment>
<sequence>MLSIRGDGLQKRMSDDLTPMIEKVMASKSGNTTEIGTQSSDLSAARQHPKT</sequence>
<evidence type="ECO:0000256" key="1">
    <source>
        <dbReference type="SAM" id="MobiDB-lite"/>
    </source>
</evidence>
<feature type="compositionally biased region" description="Polar residues" evidence="1">
    <location>
        <begin position="28"/>
        <end position="42"/>
    </location>
</feature>
<gene>
    <name evidence="2" type="ORF">NB063_24600</name>
</gene>
<evidence type="ECO:0000313" key="2">
    <source>
        <dbReference type="EMBL" id="MCM2373809.1"/>
    </source>
</evidence>
<feature type="region of interest" description="Disordered" evidence="1">
    <location>
        <begin position="26"/>
        <end position="51"/>
    </location>
</feature>
<proteinExistence type="predicted"/>
<protein>
    <submittedName>
        <fullName evidence="2">Uncharacterized protein</fullName>
    </submittedName>
</protein>
<dbReference type="RefSeq" id="WP_250931681.1">
    <property type="nucleotide sequence ID" value="NZ_JAMQBK010000066.1"/>
</dbReference>
<dbReference type="EMBL" id="JAMQBK010000066">
    <property type="protein sequence ID" value="MCM2373809.1"/>
    <property type="molecule type" value="Genomic_DNA"/>
</dbReference>
<name>A0ABT0UAS6_9BACT</name>
<dbReference type="Proteomes" id="UP001202961">
    <property type="component" value="Unassembled WGS sequence"/>
</dbReference>